<dbReference type="InterPro" id="IPR011761">
    <property type="entry name" value="ATP-grasp"/>
</dbReference>
<dbReference type="GO" id="GO:0005737">
    <property type="term" value="C:cytoplasm"/>
    <property type="evidence" value="ECO:0007669"/>
    <property type="project" value="TreeGrafter"/>
</dbReference>
<dbReference type="Proteomes" id="UP000229753">
    <property type="component" value="Unassembled WGS sequence"/>
</dbReference>
<name>A0A2M7TPR5_9BACT</name>
<keyword evidence="1" id="KW-0547">Nucleotide-binding</keyword>
<dbReference type="SUPFAM" id="SSF56059">
    <property type="entry name" value="Glutathione synthetase ATP-binding domain-like"/>
    <property type="match status" value="1"/>
</dbReference>
<dbReference type="GO" id="GO:0016879">
    <property type="term" value="F:ligase activity, forming carbon-nitrogen bonds"/>
    <property type="evidence" value="ECO:0007669"/>
    <property type="project" value="TreeGrafter"/>
</dbReference>
<dbReference type="PANTHER" id="PTHR21621:SF0">
    <property type="entry name" value="BETA-CITRYLGLUTAMATE SYNTHASE B-RELATED"/>
    <property type="match status" value="1"/>
</dbReference>
<dbReference type="GO" id="GO:0046872">
    <property type="term" value="F:metal ion binding"/>
    <property type="evidence" value="ECO:0007669"/>
    <property type="project" value="InterPro"/>
</dbReference>
<evidence type="ECO:0000259" key="2">
    <source>
        <dbReference type="PROSITE" id="PS50975"/>
    </source>
</evidence>
<dbReference type="PROSITE" id="PS50975">
    <property type="entry name" value="ATP_GRASP"/>
    <property type="match status" value="1"/>
</dbReference>
<sequence>MKKLLILVGKIGPKKEFFTEYIAKNLPKGNKVVLARFSDLIFTIEGKKIEIAIDGTDYKIQDFDLVYFRRAGGTFLSSAGTLAVCLKKLGIRFFDTTFRDIGPAGDKLTSYVKLSLAGLPTIPAYFCWHTKIEEKKQEIIDKLDLPLVAKQLSLQRGKGVFLIKKTNDFKLLNKDFPEGEFLFQKFYPGKDEYRLLVLGEAIGSFEKKLEISAKEFRHNVGLGSKEEFIDISKIPEKMKQIAIKAAKVLDIQIAGVDILVDEKGKMWLLEVNRGPGLTYDPQISPELDSLASFFNQELKKTDER</sequence>
<organism evidence="3 4">
    <name type="scientific">Candidatus Woesebacteria bacterium CG_4_10_14_0_2_um_filter_39_14</name>
    <dbReference type="NCBI Taxonomy" id="1975054"/>
    <lineage>
        <taxon>Bacteria</taxon>
        <taxon>Candidatus Woeseibacteriota</taxon>
    </lineage>
</organism>
<dbReference type="EMBL" id="PFNO01000027">
    <property type="protein sequence ID" value="PIZ49922.1"/>
    <property type="molecule type" value="Genomic_DNA"/>
</dbReference>
<keyword evidence="1" id="KW-0067">ATP-binding</keyword>
<dbReference type="Gene3D" id="3.30.470.20">
    <property type="entry name" value="ATP-grasp fold, B domain"/>
    <property type="match status" value="1"/>
</dbReference>
<protein>
    <recommendedName>
        <fullName evidence="2">ATP-grasp domain-containing protein</fullName>
    </recommendedName>
</protein>
<accession>A0A2M7TPR5</accession>
<dbReference type="PANTHER" id="PTHR21621">
    <property type="entry name" value="RIBOSOMAL PROTEIN S6 MODIFICATION PROTEIN"/>
    <property type="match status" value="1"/>
</dbReference>
<reference evidence="4" key="1">
    <citation type="submission" date="2017-09" db="EMBL/GenBank/DDBJ databases">
        <title>Depth-based differentiation of microbial function through sediment-hosted aquifers and enrichment of novel symbionts in the deep terrestrial subsurface.</title>
        <authorList>
            <person name="Probst A.J."/>
            <person name="Ladd B."/>
            <person name="Jarett J.K."/>
            <person name="Geller-Mcgrath D.E."/>
            <person name="Sieber C.M.K."/>
            <person name="Emerson J.B."/>
            <person name="Anantharaman K."/>
            <person name="Thomas B.C."/>
            <person name="Malmstrom R."/>
            <person name="Stieglmeier M."/>
            <person name="Klingl A."/>
            <person name="Woyke T."/>
            <person name="Ryan C.M."/>
            <person name="Banfield J.F."/>
        </authorList>
    </citation>
    <scope>NUCLEOTIDE SEQUENCE [LARGE SCALE GENOMIC DNA]</scope>
</reference>
<comment type="caution">
    <text evidence="3">The sequence shown here is derived from an EMBL/GenBank/DDBJ whole genome shotgun (WGS) entry which is preliminary data.</text>
</comment>
<evidence type="ECO:0000256" key="1">
    <source>
        <dbReference type="PROSITE-ProRule" id="PRU00409"/>
    </source>
</evidence>
<dbReference type="AlphaFoldDB" id="A0A2M7TPR5"/>
<evidence type="ECO:0000313" key="3">
    <source>
        <dbReference type="EMBL" id="PIZ49922.1"/>
    </source>
</evidence>
<evidence type="ECO:0000313" key="4">
    <source>
        <dbReference type="Proteomes" id="UP000229753"/>
    </source>
</evidence>
<proteinExistence type="predicted"/>
<dbReference type="Pfam" id="PF08443">
    <property type="entry name" value="RimK"/>
    <property type="match status" value="1"/>
</dbReference>
<dbReference type="GO" id="GO:0005524">
    <property type="term" value="F:ATP binding"/>
    <property type="evidence" value="ECO:0007669"/>
    <property type="project" value="UniProtKB-UniRule"/>
</dbReference>
<dbReference type="InterPro" id="IPR013651">
    <property type="entry name" value="ATP-grasp_RimK-type"/>
</dbReference>
<gene>
    <name evidence="3" type="ORF">COY29_00780</name>
</gene>
<feature type="domain" description="ATP-grasp" evidence="2">
    <location>
        <begin position="111"/>
        <end position="302"/>
    </location>
</feature>